<feature type="transmembrane region" description="Helical" evidence="1">
    <location>
        <begin position="279"/>
        <end position="303"/>
    </location>
</feature>
<feature type="transmembrane region" description="Helical" evidence="1">
    <location>
        <begin position="246"/>
        <end position="267"/>
    </location>
</feature>
<keyword evidence="1" id="KW-0472">Membrane</keyword>
<keyword evidence="3" id="KW-1185">Reference proteome</keyword>
<keyword evidence="1" id="KW-1133">Transmembrane helix</keyword>
<feature type="transmembrane region" description="Helical" evidence="1">
    <location>
        <begin position="220"/>
        <end position="240"/>
    </location>
</feature>
<dbReference type="RefSeq" id="WP_133283710.1">
    <property type="nucleotide sequence ID" value="NZ_SMSI01000001.1"/>
</dbReference>
<feature type="transmembrane region" description="Helical" evidence="1">
    <location>
        <begin position="178"/>
        <end position="199"/>
    </location>
</feature>
<feature type="transmembrane region" description="Helical" evidence="1">
    <location>
        <begin position="12"/>
        <end position="37"/>
    </location>
</feature>
<comment type="caution">
    <text evidence="2">The sequence shown here is derived from an EMBL/GenBank/DDBJ whole genome shotgun (WGS) entry which is preliminary data.</text>
</comment>
<evidence type="ECO:0000256" key="1">
    <source>
        <dbReference type="SAM" id="Phobius"/>
    </source>
</evidence>
<gene>
    <name evidence="2" type="ORF">E2A64_07220</name>
</gene>
<evidence type="ECO:0000313" key="3">
    <source>
        <dbReference type="Proteomes" id="UP000295131"/>
    </source>
</evidence>
<proteinExistence type="predicted"/>
<dbReference type="OrthoDB" id="8454704at2"/>
<name>A0A4R5PPA0_9HYPH</name>
<dbReference type="EMBL" id="SMSI01000001">
    <property type="protein sequence ID" value="TDH38876.1"/>
    <property type="molecule type" value="Genomic_DNA"/>
</dbReference>
<dbReference type="Proteomes" id="UP000295131">
    <property type="component" value="Unassembled WGS sequence"/>
</dbReference>
<accession>A0A4R5PPA0</accession>
<keyword evidence="1" id="KW-0812">Transmembrane</keyword>
<evidence type="ECO:0000313" key="2">
    <source>
        <dbReference type="EMBL" id="TDH38876.1"/>
    </source>
</evidence>
<sequence>MQDTKAISAQVGLIAGIASALLLAGAVAPSYMAMLLIASASLPVLIAGLGWSNLASIIAVVSGTAVIATMSGPLAALSAALTSLGPAAWIAHLSNLARPAEEIGGPEGKLAWYPLSDIVTQICMIVAVVLVILGAVMGYGPELAGELVDSFVQILNEGNQGLTLDAASIEDMKALMRVMLPLVQGATWVGILFGMYYIARGIVSMSGRAKRPREDVPAQLRMPRTSLYTFGIGIVITLLAPAPYDLVGWVIMGSFGAGFVLSGFALMHFMTRGKPWRPIAIWLAYMAVILFTLPLILFLVFGLTATGRLATMTPNQPKS</sequence>
<protein>
    <submittedName>
        <fullName evidence="2">DUF2232 domain-containing protein</fullName>
    </submittedName>
</protein>
<organism evidence="2 3">
    <name type="scientific">Pseudohoeflea suaedae</name>
    <dbReference type="NCBI Taxonomy" id="877384"/>
    <lineage>
        <taxon>Bacteria</taxon>
        <taxon>Pseudomonadati</taxon>
        <taxon>Pseudomonadota</taxon>
        <taxon>Alphaproteobacteria</taxon>
        <taxon>Hyphomicrobiales</taxon>
        <taxon>Rhizobiaceae</taxon>
        <taxon>Pseudohoeflea</taxon>
    </lineage>
</organism>
<dbReference type="AlphaFoldDB" id="A0A4R5PPA0"/>
<feature type="transmembrane region" description="Helical" evidence="1">
    <location>
        <begin position="118"/>
        <end position="140"/>
    </location>
</feature>
<reference evidence="2 3" key="1">
    <citation type="journal article" date="2013" name="Int. J. Syst. Evol. Microbiol.">
        <title>Hoeflea suaedae sp. nov., an endophytic bacterium isolated from the root of the halophyte Suaeda maritima.</title>
        <authorList>
            <person name="Chung E.J."/>
            <person name="Park J.A."/>
            <person name="Pramanik P."/>
            <person name="Bibi F."/>
            <person name="Jeon C.O."/>
            <person name="Chung Y.R."/>
        </authorList>
    </citation>
    <scope>NUCLEOTIDE SEQUENCE [LARGE SCALE GENOMIC DNA]</scope>
    <source>
        <strain evidence="2 3">YC6898</strain>
    </source>
</reference>
<feature type="transmembrane region" description="Helical" evidence="1">
    <location>
        <begin position="44"/>
        <end position="68"/>
    </location>
</feature>